<dbReference type="Pfam" id="PF22936">
    <property type="entry name" value="Pol_BBD"/>
    <property type="match status" value="1"/>
</dbReference>
<proteinExistence type="predicted"/>
<dbReference type="SUPFAM" id="SSF53098">
    <property type="entry name" value="Ribonuclease H-like"/>
    <property type="match status" value="1"/>
</dbReference>
<evidence type="ECO:0000256" key="1">
    <source>
        <dbReference type="ARBA" id="ARBA00022670"/>
    </source>
</evidence>
<evidence type="ECO:0000256" key="3">
    <source>
        <dbReference type="ARBA" id="ARBA00022750"/>
    </source>
</evidence>
<dbReference type="Pfam" id="PF07727">
    <property type="entry name" value="RVT_2"/>
    <property type="match status" value="2"/>
</dbReference>
<dbReference type="PANTHER" id="PTHR42648:SF28">
    <property type="entry name" value="TRANSPOSON-ENCODED PROTEIN WITH RIBONUCLEASE H-LIKE AND RETROVIRUS ZINC FINGER-LIKE DOMAINS"/>
    <property type="match status" value="1"/>
</dbReference>
<dbReference type="SUPFAM" id="SSF56672">
    <property type="entry name" value="DNA/RNA polymerases"/>
    <property type="match status" value="1"/>
</dbReference>
<dbReference type="Pfam" id="PF13976">
    <property type="entry name" value="gag_pre-integrs"/>
    <property type="match status" value="1"/>
</dbReference>
<evidence type="ECO:0000313" key="9">
    <source>
        <dbReference type="EMBL" id="KMQ86259.1"/>
    </source>
</evidence>
<sequence>MTANLTRIETLSKENYDTWKMQMEALLIKNDAWAYVNGEYKKPPLIEGDANSEAQIKIWIKNDNKARSDIILSISPPELKQVKGCTTSREVWQKLESIYQSKGPARKATLLKQLILQRMEDGGDVHEHTRKFFDTVDKLNEMEVEINPDLLSIMLLYSLPPSFQNFRCAIESRDVLPTPEILRIKITEESDARKSDSHTVTQNAMVANKRNQMRRHQGNEKGWKNKSKSEPFKFQCHRCRKFGHKAVDCRSKDENCRSKDEKGQPSAKKSEDVSLYASEDSSIQNVALRAEINNRQEAWCLDSGATSHFCKKSDSFIETFDSAHMQLNLANNASTEIKAKGTAIFSTNVFGKRTNIKLSDALHVPDLRTNLLSVGKITENDYNVIFRKDQAKVIDRNGNVKLVAKRRDGLYYVHEDYHHECNVISESPKKSSNSLITWHNRLGHLNIKDLMDAQRNEIMKGLNLKNDDAKFTCDICLQGKMVRSPFPKKSERESEILEIVHSDICGPMRVESNGKAKYYVTFIDDNTRWCEVRFLKSKDEVLQRFKEFKNLVENQKEKKIKYLQSDNGTEYKSNQFDNFLKEHGIARRFSIAYNPEQNGIAERKNRTLNDMARCLLIQSGLPSSFWAEAISTANHIRNRCPTSSLNGKTPYEAWTGKKPNVSYFREFGCRVFSLNTRPGKEKFDPRSKEGIFLGYSEDSKGYRVWIPSEKKIEMIRDVKFLKMPEVESQDYKEFTPEDSSKDINHSNGNNIIIEANPLEEIDELEPLDQAAQEDMVQEEPLPDTPRRAPGRPRIERTGLRGRPRKLFNLKYAEDIETTELEYAFLSEIPIKTALSGADANEWLDAMAIEMKSIIKNHTWQIVERPKNTEVIGSRIVFRNKFNPDGTIERKKARIVAKGFAQRPGIHFNQTFAPVARMSSVRLLVALAVHYKMSIHQLDITTAYLNGRIQESIYMEPPNHILESLETLIEKEKKGSELYKKAKSMLQELNTDNKVCHLKKSLYGLRQAGRNWYATLDKVLRKYGATPSNADPCVYRIGKNEDLILIAVYVDDLMIASKDIKRMEQLKINLSQEFEIRDLGEIKHCLGIQFNREGNKIAMHQRGYIIDILTRFGMMDSNPVSTPIDIGQKLTRPNATSEATKTKLPYRELIGALMYLAVSTRPDIAFAVSSLSQFNECYDESHWTAAKRVLRYLHGSINLGLVFEPSSEPLRCFVDSDWANCPDDRRSYTGYATILSNAAISWEAKKQRTVALSSTEAEYMGLAEATKESIYLQNFLIELGFDNLTDTTIFNDNLGAKKLAENPGYHSRSKHIDVRHHFIREALNNELIKVEHVSTNDMISDIMTKGLPRPKHLKCTQQLGLKTVNHTDASRPHIEGEC</sequence>
<dbReference type="PANTHER" id="PTHR42648">
    <property type="entry name" value="TRANSPOSASE, PUTATIVE-RELATED"/>
    <property type="match status" value="1"/>
</dbReference>
<feature type="region of interest" description="Disordered" evidence="6">
    <location>
        <begin position="253"/>
        <end position="275"/>
    </location>
</feature>
<evidence type="ECO:0000256" key="4">
    <source>
        <dbReference type="ARBA" id="ARBA00022801"/>
    </source>
</evidence>
<dbReference type="InterPro" id="IPR013103">
    <property type="entry name" value="RVT_2"/>
</dbReference>
<dbReference type="PaxDb" id="67767-A0A0J7K7M6"/>
<dbReference type="PROSITE" id="PS50158">
    <property type="entry name" value="ZF_CCHC"/>
    <property type="match status" value="1"/>
</dbReference>
<keyword evidence="4" id="KW-0378">Hydrolase</keyword>
<dbReference type="GO" id="GO:0004190">
    <property type="term" value="F:aspartic-type endopeptidase activity"/>
    <property type="evidence" value="ECO:0007669"/>
    <property type="project" value="UniProtKB-KW"/>
</dbReference>
<comment type="caution">
    <text evidence="9">The sequence shown here is derived from an EMBL/GenBank/DDBJ whole genome shotgun (WGS) entry which is preliminary data.</text>
</comment>
<evidence type="ECO:0000259" key="8">
    <source>
        <dbReference type="PROSITE" id="PS50994"/>
    </source>
</evidence>
<dbReference type="GO" id="GO:0071897">
    <property type="term" value="P:DNA biosynthetic process"/>
    <property type="evidence" value="ECO:0007669"/>
    <property type="project" value="UniProtKB-ARBA"/>
</dbReference>
<evidence type="ECO:0000313" key="10">
    <source>
        <dbReference type="Proteomes" id="UP000036403"/>
    </source>
</evidence>
<protein>
    <submittedName>
        <fullName evidence="9">Retrovirus-related gag-pol polyprotein</fullName>
    </submittedName>
</protein>
<keyword evidence="3" id="KW-0064">Aspartyl protease</keyword>
<accession>A0A0J7K7M6</accession>
<organism evidence="9 10">
    <name type="scientific">Lasius niger</name>
    <name type="common">Black garden ant</name>
    <dbReference type="NCBI Taxonomy" id="67767"/>
    <lineage>
        <taxon>Eukaryota</taxon>
        <taxon>Metazoa</taxon>
        <taxon>Ecdysozoa</taxon>
        <taxon>Arthropoda</taxon>
        <taxon>Hexapoda</taxon>
        <taxon>Insecta</taxon>
        <taxon>Pterygota</taxon>
        <taxon>Neoptera</taxon>
        <taxon>Endopterygota</taxon>
        <taxon>Hymenoptera</taxon>
        <taxon>Apocrita</taxon>
        <taxon>Aculeata</taxon>
        <taxon>Formicoidea</taxon>
        <taxon>Formicidae</taxon>
        <taxon>Formicinae</taxon>
        <taxon>Lasius</taxon>
        <taxon>Lasius</taxon>
    </lineage>
</organism>
<dbReference type="InterPro" id="IPR025724">
    <property type="entry name" value="GAG-pre-integrase_dom"/>
</dbReference>
<dbReference type="STRING" id="67767.A0A0J7K7M6"/>
<name>A0A0J7K7M6_LASNI</name>
<dbReference type="GO" id="GO:0003676">
    <property type="term" value="F:nucleic acid binding"/>
    <property type="evidence" value="ECO:0007669"/>
    <property type="project" value="InterPro"/>
</dbReference>
<dbReference type="PROSITE" id="PS50994">
    <property type="entry name" value="INTEGRASE"/>
    <property type="match status" value="1"/>
</dbReference>
<dbReference type="InterPro" id="IPR057670">
    <property type="entry name" value="SH3_retrovirus"/>
</dbReference>
<dbReference type="Pfam" id="PF00665">
    <property type="entry name" value="rve"/>
    <property type="match status" value="1"/>
</dbReference>
<keyword evidence="10" id="KW-1185">Reference proteome</keyword>
<keyword evidence="1" id="KW-0645">Protease</keyword>
<gene>
    <name evidence="9" type="ORF">RF55_14801</name>
</gene>
<dbReference type="InterPro" id="IPR012337">
    <property type="entry name" value="RNaseH-like_sf"/>
</dbReference>
<feature type="compositionally biased region" description="Basic and acidic residues" evidence="6">
    <location>
        <begin position="253"/>
        <end position="272"/>
    </location>
</feature>
<dbReference type="Pfam" id="PF25597">
    <property type="entry name" value="SH3_retrovirus"/>
    <property type="match status" value="1"/>
</dbReference>
<dbReference type="GO" id="GO:0015074">
    <property type="term" value="P:DNA integration"/>
    <property type="evidence" value="ECO:0007669"/>
    <property type="project" value="InterPro"/>
</dbReference>
<dbReference type="Pfam" id="PF14223">
    <property type="entry name" value="Retrotran_gag_2"/>
    <property type="match status" value="1"/>
</dbReference>
<keyword evidence="5" id="KW-0862">Zinc</keyword>
<dbReference type="EMBL" id="LBMM01012368">
    <property type="protein sequence ID" value="KMQ86259.1"/>
    <property type="molecule type" value="Genomic_DNA"/>
</dbReference>
<dbReference type="GO" id="GO:0042575">
    <property type="term" value="C:DNA polymerase complex"/>
    <property type="evidence" value="ECO:0007669"/>
    <property type="project" value="UniProtKB-ARBA"/>
</dbReference>
<dbReference type="GO" id="GO:0008270">
    <property type="term" value="F:zinc ion binding"/>
    <property type="evidence" value="ECO:0007669"/>
    <property type="project" value="UniProtKB-KW"/>
</dbReference>
<dbReference type="InterPro" id="IPR001878">
    <property type="entry name" value="Znf_CCHC"/>
</dbReference>
<dbReference type="CDD" id="cd09272">
    <property type="entry name" value="RNase_HI_RT_Ty1"/>
    <property type="match status" value="1"/>
</dbReference>
<dbReference type="InterPro" id="IPR001584">
    <property type="entry name" value="Integrase_cat-core"/>
</dbReference>
<evidence type="ECO:0000256" key="5">
    <source>
        <dbReference type="PROSITE-ProRule" id="PRU00047"/>
    </source>
</evidence>
<feature type="domain" description="CCHC-type" evidence="7">
    <location>
        <begin position="236"/>
        <end position="251"/>
    </location>
</feature>
<reference evidence="9 10" key="1">
    <citation type="submission" date="2015-04" db="EMBL/GenBank/DDBJ databases">
        <title>Lasius niger genome sequencing.</title>
        <authorList>
            <person name="Konorov E.A."/>
            <person name="Nikitin M.A."/>
            <person name="Kirill M.V."/>
            <person name="Chang P."/>
        </authorList>
    </citation>
    <scope>NUCLEOTIDE SEQUENCE [LARGE SCALE GENOMIC DNA]</scope>
    <source>
        <tissue evidence="9">Whole</tissue>
    </source>
</reference>
<dbReference type="Gene3D" id="3.30.420.10">
    <property type="entry name" value="Ribonuclease H-like superfamily/Ribonuclease H"/>
    <property type="match status" value="1"/>
</dbReference>
<dbReference type="OrthoDB" id="7600563at2759"/>
<dbReference type="InterPro" id="IPR036397">
    <property type="entry name" value="RNaseH_sf"/>
</dbReference>
<evidence type="ECO:0000259" key="7">
    <source>
        <dbReference type="PROSITE" id="PS50158"/>
    </source>
</evidence>
<dbReference type="InterPro" id="IPR043502">
    <property type="entry name" value="DNA/RNA_pol_sf"/>
</dbReference>
<feature type="domain" description="Integrase catalytic" evidence="8">
    <location>
        <begin position="483"/>
        <end position="658"/>
    </location>
</feature>
<keyword evidence="5" id="KW-0863">Zinc-finger</keyword>
<evidence type="ECO:0000256" key="6">
    <source>
        <dbReference type="SAM" id="MobiDB-lite"/>
    </source>
</evidence>
<feature type="region of interest" description="Disordered" evidence="6">
    <location>
        <begin position="772"/>
        <end position="797"/>
    </location>
</feature>
<dbReference type="InterPro" id="IPR039537">
    <property type="entry name" value="Retrotran_Ty1/copia-like"/>
</dbReference>
<keyword evidence="2" id="KW-0479">Metal-binding</keyword>
<dbReference type="Proteomes" id="UP000036403">
    <property type="component" value="Unassembled WGS sequence"/>
</dbReference>
<dbReference type="GO" id="GO:0006508">
    <property type="term" value="P:proteolysis"/>
    <property type="evidence" value="ECO:0007669"/>
    <property type="project" value="UniProtKB-KW"/>
</dbReference>
<dbReference type="InterPro" id="IPR054722">
    <property type="entry name" value="PolX-like_BBD"/>
</dbReference>
<evidence type="ECO:0000256" key="2">
    <source>
        <dbReference type="ARBA" id="ARBA00022723"/>
    </source>
</evidence>